<evidence type="ECO:0000256" key="2">
    <source>
        <dbReference type="SAM" id="MobiDB-lite"/>
    </source>
</evidence>
<feature type="domain" description="DUF7791" evidence="4">
    <location>
        <begin position="534"/>
        <end position="709"/>
    </location>
</feature>
<proteinExistence type="predicted"/>
<name>A0A8H3IN34_9LECA</name>
<dbReference type="Pfam" id="PF25053">
    <property type="entry name" value="DUF7791"/>
    <property type="match status" value="1"/>
</dbReference>
<dbReference type="EMBL" id="CAJPDT010000045">
    <property type="protein sequence ID" value="CAF9927010.1"/>
    <property type="molecule type" value="Genomic_DNA"/>
</dbReference>
<dbReference type="Pfam" id="PF24883">
    <property type="entry name" value="NPHP3_N"/>
    <property type="match status" value="1"/>
</dbReference>
<dbReference type="SUPFAM" id="SSF52540">
    <property type="entry name" value="P-loop containing nucleoside triphosphate hydrolases"/>
    <property type="match status" value="1"/>
</dbReference>
<sequence>MDPLSAFGLACNVIQVVDFSTKVLVRCHDLCKNGVSSKNKEIEYMAKHLTDLSTELKPSSGILNPSSMSQLYHDDQDLRKLAQQCSETATELIAELQKLSIQGRRRKWDVVRKTVKVFWKKSTIEDIQRRLEQYRRMLDTRVLTNLRQHVHLIASEQSDGFRDLDRKLQNIIMAFARNHNTFEELKDLIQAEHESNKRHVSQQFENHRENLAAEDSYKRLLESLYFPDINARQEGIAEAHKKTFEWIFDKPGNGVRPWHNFMDWLEHGHSTYWISGKVGSGKSTLMSFVCQDPRTEAALKSWSGTSETFMPTFFFWDPGTQLQKSMLGLLRSLIYQIMDRFPKLMTVILSSLGLAQRRLQQLPTWTENRLRTTLERLLSDGLATHRLCLFIDGLDEFHGDPTALLDLIRKLGKSTNVKFCVSSRPYQSFGDELGSSAMLKLHDLTEPDIRTYVSDELTRAFLKISEVPYPSPKLDDTVDTIVEKAEGVFLWVKLAVRDQVEGIRSRDNAEQLKERLKILPNEIEGLYEHMLQMIHKVHRKEVAQYLQLVLHPESWSLFAFALALHERMDDFLILSPQIPLSDIRDHCKSTKIRIAMTCRGFLEVREDIDLHEWQIIWQKWLATPINNKSSGFLEDRNMPLEQRDELIETDFFSRSAHVHLLHRTALEFFNDNGQGKEFLKANLSENLHPSVLYVKSELANLRIFPTPAENHGYFQANIMEIMNLARYAEEKTGVAQPALMDVLDRTVAMLYQQQRGQLTALHWSKAWTYARNDYDHSHPSYSLLPPFRSPTTCAVDFPGFAAYSGLRMFVAHTLDSQGGWQDTSTVNYLLSCVLDGFNREMSFDSEHLALIPMLLKRGADPNMSTSNGSAWGSFLRKLHDICYRGGLRSVSSGNTEWGMAVRAFLESGANVNERTLSSAEQYWAHNVLSTPLKIERSSIIVHLSALSVLRQCFINGPNYSDIIDTCIASGATLYSECIGLVFKIRDERYDESWIYTNLSKQQLTHVTDIVEQCFSKAHAEYSEELDELLHSKIAELLQELDIEKLYEQACRESTLEGQFIQIEESQEDESSNEVRSISDESSIGGSDSDSPQVEGPSHSAHVLEVQIDQSDPNTTIE</sequence>
<dbReference type="PANTHER" id="PTHR10039:SF5">
    <property type="entry name" value="NACHT DOMAIN-CONTAINING PROTEIN"/>
    <property type="match status" value="1"/>
</dbReference>
<gene>
    <name evidence="5" type="ORF">IMSHALPRED_007098</name>
</gene>
<dbReference type="Proteomes" id="UP000664534">
    <property type="component" value="Unassembled WGS sequence"/>
</dbReference>
<dbReference type="AlphaFoldDB" id="A0A8H3IN34"/>
<keyword evidence="1" id="KW-0677">Repeat</keyword>
<dbReference type="PANTHER" id="PTHR10039">
    <property type="entry name" value="AMELOGENIN"/>
    <property type="match status" value="1"/>
</dbReference>
<feature type="region of interest" description="Disordered" evidence="2">
    <location>
        <begin position="1063"/>
        <end position="1117"/>
    </location>
</feature>
<keyword evidence="6" id="KW-1185">Reference proteome</keyword>
<feature type="domain" description="Nephrocystin 3-like N-terminal" evidence="3">
    <location>
        <begin position="259"/>
        <end position="424"/>
    </location>
</feature>
<feature type="compositionally biased region" description="Polar residues" evidence="2">
    <location>
        <begin position="1107"/>
        <end position="1117"/>
    </location>
</feature>
<dbReference type="InterPro" id="IPR027417">
    <property type="entry name" value="P-loop_NTPase"/>
</dbReference>
<dbReference type="InterPro" id="IPR056693">
    <property type="entry name" value="DUF7791"/>
</dbReference>
<evidence type="ECO:0000313" key="6">
    <source>
        <dbReference type="Proteomes" id="UP000664534"/>
    </source>
</evidence>
<evidence type="ECO:0008006" key="7">
    <source>
        <dbReference type="Google" id="ProtNLM"/>
    </source>
</evidence>
<feature type="compositionally biased region" description="Low complexity" evidence="2">
    <location>
        <begin position="1079"/>
        <end position="1090"/>
    </location>
</feature>
<dbReference type="InterPro" id="IPR056884">
    <property type="entry name" value="NPHP3-like_N"/>
</dbReference>
<comment type="caution">
    <text evidence="5">The sequence shown here is derived from an EMBL/GenBank/DDBJ whole genome shotgun (WGS) entry which is preliminary data.</text>
</comment>
<organism evidence="5 6">
    <name type="scientific">Imshaugia aleurites</name>
    <dbReference type="NCBI Taxonomy" id="172621"/>
    <lineage>
        <taxon>Eukaryota</taxon>
        <taxon>Fungi</taxon>
        <taxon>Dikarya</taxon>
        <taxon>Ascomycota</taxon>
        <taxon>Pezizomycotina</taxon>
        <taxon>Lecanoromycetes</taxon>
        <taxon>OSLEUM clade</taxon>
        <taxon>Lecanoromycetidae</taxon>
        <taxon>Lecanorales</taxon>
        <taxon>Lecanorineae</taxon>
        <taxon>Parmeliaceae</taxon>
        <taxon>Imshaugia</taxon>
    </lineage>
</organism>
<evidence type="ECO:0000259" key="3">
    <source>
        <dbReference type="Pfam" id="PF24883"/>
    </source>
</evidence>
<evidence type="ECO:0000259" key="4">
    <source>
        <dbReference type="Pfam" id="PF25053"/>
    </source>
</evidence>
<dbReference type="Gene3D" id="3.40.50.300">
    <property type="entry name" value="P-loop containing nucleotide triphosphate hydrolases"/>
    <property type="match status" value="1"/>
</dbReference>
<accession>A0A8H3IN34</accession>
<reference evidence="5" key="1">
    <citation type="submission" date="2021-03" db="EMBL/GenBank/DDBJ databases">
        <authorList>
            <person name="Tagirdzhanova G."/>
        </authorList>
    </citation>
    <scope>NUCLEOTIDE SEQUENCE</scope>
</reference>
<evidence type="ECO:0000256" key="1">
    <source>
        <dbReference type="ARBA" id="ARBA00022737"/>
    </source>
</evidence>
<dbReference type="OrthoDB" id="443402at2759"/>
<protein>
    <recommendedName>
        <fullName evidence="7">NACHT domain-containing protein</fullName>
    </recommendedName>
</protein>
<evidence type="ECO:0000313" key="5">
    <source>
        <dbReference type="EMBL" id="CAF9927010.1"/>
    </source>
</evidence>